<proteinExistence type="predicted"/>
<feature type="chain" id="PRO_5014118193" evidence="2">
    <location>
        <begin position="29"/>
        <end position="216"/>
    </location>
</feature>
<evidence type="ECO:0000313" key="4">
    <source>
        <dbReference type="Proteomes" id="UP000233837"/>
    </source>
</evidence>
<accession>A0A2I0WUH2</accession>
<dbReference type="EMBL" id="KZ502442">
    <property type="protein sequence ID" value="PKU79312.1"/>
    <property type="molecule type" value="Genomic_DNA"/>
</dbReference>
<dbReference type="Proteomes" id="UP000233837">
    <property type="component" value="Unassembled WGS sequence"/>
</dbReference>
<sequence>MRELCSRCLSDLSLSLSRTLLLLRCCLASWLRRSCSTSGFQQLSLPVGLEVTKLSLEAMRSSPTVKSTSSPSCCFYGSFDDFPLRSDRSYDIPIRSRHGSTLAVKCDEAGKPYTRSCSVVETILDLGISTVDTATQARWEETRCGAYDKEGNHFKSYFRRLQLTEEPNIRALVARIQWNGYYGEKKEIRRRDEDWKEPAGFPEEEGKKLRKSPQDF</sequence>
<dbReference type="AlphaFoldDB" id="A0A2I0WUH2"/>
<protein>
    <submittedName>
        <fullName evidence="3">Uncharacterized protein</fullName>
    </submittedName>
</protein>
<evidence type="ECO:0000256" key="1">
    <source>
        <dbReference type="SAM" id="MobiDB-lite"/>
    </source>
</evidence>
<feature type="region of interest" description="Disordered" evidence="1">
    <location>
        <begin position="189"/>
        <end position="216"/>
    </location>
</feature>
<reference evidence="3 4" key="1">
    <citation type="journal article" date="2016" name="Sci. Rep.">
        <title>The Dendrobium catenatum Lindl. genome sequence provides insights into polysaccharide synthase, floral development and adaptive evolution.</title>
        <authorList>
            <person name="Zhang G.Q."/>
            <person name="Xu Q."/>
            <person name="Bian C."/>
            <person name="Tsai W.C."/>
            <person name="Yeh C.M."/>
            <person name="Liu K.W."/>
            <person name="Yoshida K."/>
            <person name="Zhang L.S."/>
            <person name="Chang S.B."/>
            <person name="Chen F."/>
            <person name="Shi Y."/>
            <person name="Su Y.Y."/>
            <person name="Zhang Y.Q."/>
            <person name="Chen L.J."/>
            <person name="Yin Y."/>
            <person name="Lin M."/>
            <person name="Huang H."/>
            <person name="Deng H."/>
            <person name="Wang Z.W."/>
            <person name="Zhu S.L."/>
            <person name="Zhao X."/>
            <person name="Deng C."/>
            <person name="Niu S.C."/>
            <person name="Huang J."/>
            <person name="Wang M."/>
            <person name="Liu G.H."/>
            <person name="Yang H.J."/>
            <person name="Xiao X.J."/>
            <person name="Hsiao Y.Y."/>
            <person name="Wu W.L."/>
            <person name="Chen Y.Y."/>
            <person name="Mitsuda N."/>
            <person name="Ohme-Takagi M."/>
            <person name="Luo Y.B."/>
            <person name="Van de Peer Y."/>
            <person name="Liu Z.J."/>
        </authorList>
    </citation>
    <scope>NUCLEOTIDE SEQUENCE [LARGE SCALE GENOMIC DNA]</scope>
    <source>
        <tissue evidence="3">The whole plant</tissue>
    </source>
</reference>
<feature type="compositionally biased region" description="Basic and acidic residues" evidence="1">
    <location>
        <begin position="204"/>
        <end position="216"/>
    </location>
</feature>
<keyword evidence="4" id="KW-1185">Reference proteome</keyword>
<keyword evidence="2" id="KW-0732">Signal</keyword>
<reference evidence="3 4" key="2">
    <citation type="journal article" date="2017" name="Nature">
        <title>The Apostasia genome and the evolution of orchids.</title>
        <authorList>
            <person name="Zhang G.Q."/>
            <person name="Liu K.W."/>
            <person name="Li Z."/>
            <person name="Lohaus R."/>
            <person name="Hsiao Y.Y."/>
            <person name="Niu S.C."/>
            <person name="Wang J.Y."/>
            <person name="Lin Y.C."/>
            <person name="Xu Q."/>
            <person name="Chen L.J."/>
            <person name="Yoshida K."/>
            <person name="Fujiwara S."/>
            <person name="Wang Z.W."/>
            <person name="Zhang Y.Q."/>
            <person name="Mitsuda N."/>
            <person name="Wang M."/>
            <person name="Liu G.H."/>
            <person name="Pecoraro L."/>
            <person name="Huang H.X."/>
            <person name="Xiao X.J."/>
            <person name="Lin M."/>
            <person name="Wu X.Y."/>
            <person name="Wu W.L."/>
            <person name="Chen Y.Y."/>
            <person name="Chang S.B."/>
            <person name="Sakamoto S."/>
            <person name="Ohme-Takagi M."/>
            <person name="Yagi M."/>
            <person name="Zeng S.J."/>
            <person name="Shen C.Y."/>
            <person name="Yeh C.M."/>
            <person name="Luo Y.B."/>
            <person name="Tsai W.C."/>
            <person name="Van de Peer Y."/>
            <person name="Liu Z.J."/>
        </authorList>
    </citation>
    <scope>NUCLEOTIDE SEQUENCE [LARGE SCALE GENOMIC DNA]</scope>
    <source>
        <tissue evidence="3">The whole plant</tissue>
    </source>
</reference>
<gene>
    <name evidence="3" type="ORF">MA16_Dca000657</name>
</gene>
<organism evidence="3 4">
    <name type="scientific">Dendrobium catenatum</name>
    <dbReference type="NCBI Taxonomy" id="906689"/>
    <lineage>
        <taxon>Eukaryota</taxon>
        <taxon>Viridiplantae</taxon>
        <taxon>Streptophyta</taxon>
        <taxon>Embryophyta</taxon>
        <taxon>Tracheophyta</taxon>
        <taxon>Spermatophyta</taxon>
        <taxon>Magnoliopsida</taxon>
        <taxon>Liliopsida</taxon>
        <taxon>Asparagales</taxon>
        <taxon>Orchidaceae</taxon>
        <taxon>Epidendroideae</taxon>
        <taxon>Malaxideae</taxon>
        <taxon>Dendrobiinae</taxon>
        <taxon>Dendrobium</taxon>
    </lineage>
</organism>
<evidence type="ECO:0000313" key="3">
    <source>
        <dbReference type="EMBL" id="PKU79312.1"/>
    </source>
</evidence>
<feature type="signal peptide" evidence="2">
    <location>
        <begin position="1"/>
        <end position="28"/>
    </location>
</feature>
<name>A0A2I0WUH2_9ASPA</name>
<evidence type="ECO:0000256" key="2">
    <source>
        <dbReference type="SAM" id="SignalP"/>
    </source>
</evidence>